<proteinExistence type="predicted"/>
<dbReference type="OrthoDB" id="9790745at2"/>
<evidence type="ECO:0000313" key="2">
    <source>
        <dbReference type="Proteomes" id="UP000265541"/>
    </source>
</evidence>
<dbReference type="EMBL" id="QYJN01000001">
    <property type="protein sequence ID" value="RIP37162.1"/>
    <property type="molecule type" value="Genomic_DNA"/>
</dbReference>
<dbReference type="Pfam" id="PF22752">
    <property type="entry name" value="DUF488-N3i"/>
    <property type="match status" value="1"/>
</dbReference>
<dbReference type="Proteomes" id="UP000265541">
    <property type="component" value="Unassembled WGS sequence"/>
</dbReference>
<dbReference type="InterPro" id="IPR052552">
    <property type="entry name" value="YeaO-like"/>
</dbReference>
<dbReference type="PANTHER" id="PTHR36849:SF1">
    <property type="entry name" value="CYTOPLASMIC PROTEIN"/>
    <property type="match status" value="1"/>
</dbReference>
<name>A0A3A0W907_STAGA</name>
<accession>A0A3A0W907</accession>
<organism evidence="1 2">
    <name type="scientific">Staphylococcus gallinarum</name>
    <dbReference type="NCBI Taxonomy" id="1293"/>
    <lineage>
        <taxon>Bacteria</taxon>
        <taxon>Bacillati</taxon>
        <taxon>Bacillota</taxon>
        <taxon>Bacilli</taxon>
        <taxon>Bacillales</taxon>
        <taxon>Staphylococcaceae</taxon>
        <taxon>Staphylococcus</taxon>
    </lineage>
</organism>
<sequence length="122" mass="14316">MSIKIQRIYDEQPNQQVDGFRILVDRVWPRGISKTQAKLDHWLKNIGPSTDLRKWFGHDIEKFTEFKSKYRQELIDNDEQAKAFNQLKQWTGETDKQIVLLFGAKDTKHNQAAVLQSLLTDS</sequence>
<dbReference type="RefSeq" id="WP_119483976.1">
    <property type="nucleotide sequence ID" value="NZ_QYJN01000001.1"/>
</dbReference>
<evidence type="ECO:0000313" key="1">
    <source>
        <dbReference type="EMBL" id="RIP37162.1"/>
    </source>
</evidence>
<comment type="caution">
    <text evidence="1">The sequence shown here is derived from an EMBL/GenBank/DDBJ whole genome shotgun (WGS) entry which is preliminary data.</text>
</comment>
<gene>
    <name evidence="1" type="ORF">BUZ14_01040</name>
</gene>
<reference evidence="1 2" key="1">
    <citation type="journal article" date="2016" name="Front. Microbiol.">
        <title>Comprehensive Phylogenetic Analysis of Bovine Non-aureus Staphylococci Species Based on Whole-Genome Sequencing.</title>
        <authorList>
            <person name="Naushad S."/>
            <person name="Barkema H.W."/>
            <person name="Luby C."/>
            <person name="Condas L.A."/>
            <person name="Nobrega D.B."/>
            <person name="Carson D.A."/>
            <person name="De Buck J."/>
        </authorList>
    </citation>
    <scope>NUCLEOTIDE SEQUENCE [LARGE SCALE GENOMIC DNA]</scope>
    <source>
        <strain evidence="1 2">SNUC 4781</strain>
    </source>
</reference>
<dbReference type="PANTHER" id="PTHR36849">
    <property type="entry name" value="CYTOPLASMIC PROTEIN-RELATED"/>
    <property type="match status" value="1"/>
</dbReference>
<dbReference type="AlphaFoldDB" id="A0A3A0W907"/>
<protein>
    <submittedName>
        <fullName evidence="1">DUF488 family protein</fullName>
    </submittedName>
</protein>